<dbReference type="EMBL" id="PJRP01000007">
    <property type="protein sequence ID" value="PLP99442.1"/>
    <property type="molecule type" value="Genomic_DNA"/>
</dbReference>
<evidence type="ECO:0000313" key="1">
    <source>
        <dbReference type="EMBL" id="PLP99442.1"/>
    </source>
</evidence>
<reference evidence="1 2" key="1">
    <citation type="submission" date="2017-12" db="EMBL/GenBank/DDBJ databases">
        <title>Genome sequence of the active heterotrophic nitrifier-denitrifier, Cupriavidus pauculus UM1.</title>
        <authorList>
            <person name="Putonti C."/>
            <person name="Castignetti D."/>
        </authorList>
    </citation>
    <scope>NUCLEOTIDE SEQUENCE [LARGE SCALE GENOMIC DNA]</scope>
    <source>
        <strain evidence="1 2">UM1</strain>
    </source>
</reference>
<protein>
    <submittedName>
        <fullName evidence="1">Uncharacterized protein</fullName>
    </submittedName>
</protein>
<accession>A0A2N5CB38</accession>
<name>A0A2N5CB38_9BURK</name>
<dbReference type="Proteomes" id="UP000234341">
    <property type="component" value="Unassembled WGS sequence"/>
</dbReference>
<gene>
    <name evidence="1" type="ORF">CYJ10_16580</name>
</gene>
<dbReference type="AlphaFoldDB" id="A0A2N5CB38"/>
<evidence type="ECO:0000313" key="2">
    <source>
        <dbReference type="Proteomes" id="UP000234341"/>
    </source>
</evidence>
<organism evidence="1 2">
    <name type="scientific">Cupriavidus pauculus</name>
    <dbReference type="NCBI Taxonomy" id="82633"/>
    <lineage>
        <taxon>Bacteria</taxon>
        <taxon>Pseudomonadati</taxon>
        <taxon>Pseudomonadota</taxon>
        <taxon>Betaproteobacteria</taxon>
        <taxon>Burkholderiales</taxon>
        <taxon>Burkholderiaceae</taxon>
        <taxon>Cupriavidus</taxon>
    </lineage>
</organism>
<proteinExistence type="predicted"/>
<sequence length="94" mass="10583">MRQRLQCCVASRGLSLAMLRRIHAIHAVFLIGHLENDGGCSRQATGFKRLKNLSLQIHHHVNDASAEVQSGLFRRFSREVIILFAIAATVIHLR</sequence>
<comment type="caution">
    <text evidence="1">The sequence shown here is derived from an EMBL/GenBank/DDBJ whole genome shotgun (WGS) entry which is preliminary data.</text>
</comment>